<dbReference type="PANTHER" id="PTHR35271:SF1">
    <property type="entry name" value="ABC TRANSPORTER, SUBSTRATE-BINDING LIPOPROTEIN"/>
    <property type="match status" value="1"/>
</dbReference>
<evidence type="ECO:0000256" key="2">
    <source>
        <dbReference type="SAM" id="Phobius"/>
    </source>
</evidence>
<gene>
    <name evidence="3" type="ORF">JAY77_05085</name>
</gene>
<proteinExistence type="predicted"/>
<comment type="caution">
    <text evidence="3">The sequence shown here is derived from an EMBL/GenBank/DDBJ whole genome shotgun (WGS) entry which is preliminary data.</text>
</comment>
<dbReference type="AlphaFoldDB" id="A0A9E4NI50"/>
<organism evidence="3 4">
    <name type="scientific">Candidatus Thiodiazotropha taylori</name>
    <dbReference type="NCBI Taxonomy" id="2792791"/>
    <lineage>
        <taxon>Bacteria</taxon>
        <taxon>Pseudomonadati</taxon>
        <taxon>Pseudomonadota</taxon>
        <taxon>Gammaproteobacteria</taxon>
        <taxon>Chromatiales</taxon>
        <taxon>Sedimenticolaceae</taxon>
        <taxon>Candidatus Thiodiazotropha</taxon>
    </lineage>
</organism>
<reference evidence="3" key="1">
    <citation type="journal article" date="2021" name="Proc. Natl. Acad. Sci. U.S.A.">
        <title>Global biogeography of chemosynthetic symbionts reveals both localized and globally distributed symbiont groups. .</title>
        <authorList>
            <person name="Osvatic J.T."/>
            <person name="Wilkins L.G.E."/>
            <person name="Leibrecht L."/>
            <person name="Leray M."/>
            <person name="Zauner S."/>
            <person name="Polzin J."/>
            <person name="Camacho Y."/>
            <person name="Gros O."/>
            <person name="van Gils J.A."/>
            <person name="Eisen J.A."/>
            <person name="Petersen J.M."/>
            <person name="Yuen B."/>
        </authorList>
    </citation>
    <scope>NUCLEOTIDE SEQUENCE</scope>
    <source>
        <strain evidence="3">MAGclacostrist055</strain>
    </source>
</reference>
<evidence type="ECO:0000313" key="3">
    <source>
        <dbReference type="EMBL" id="MCG7977505.1"/>
    </source>
</evidence>
<evidence type="ECO:0008006" key="5">
    <source>
        <dbReference type="Google" id="ProtNLM"/>
    </source>
</evidence>
<dbReference type="Gene3D" id="3.40.50.2300">
    <property type="match status" value="1"/>
</dbReference>
<dbReference type="EMBL" id="JAEPCR010000016">
    <property type="protein sequence ID" value="MCG7977505.1"/>
    <property type="molecule type" value="Genomic_DNA"/>
</dbReference>
<dbReference type="Pfam" id="PF04392">
    <property type="entry name" value="ABC_sub_bind"/>
    <property type="match status" value="1"/>
</dbReference>
<feature type="transmembrane region" description="Helical" evidence="2">
    <location>
        <begin position="40"/>
        <end position="58"/>
    </location>
</feature>
<evidence type="ECO:0000313" key="4">
    <source>
        <dbReference type="Proteomes" id="UP000886674"/>
    </source>
</evidence>
<name>A0A9E4NI50_9GAMM</name>
<dbReference type="InterPro" id="IPR007487">
    <property type="entry name" value="ABC_transpt-TYRBP-like"/>
</dbReference>
<accession>A0A9E4NI50</accession>
<dbReference type="Proteomes" id="UP000886674">
    <property type="component" value="Unassembled WGS sequence"/>
</dbReference>
<sequence length="354" mass="39590">MPLPDSNKSAVYRSRGDTNRSGAPAPGRESAHCAVCIKEYSYLILMLVITMLAMAVPAHEKKSNILILLSGNDDVYLDVATAITNSTIKLCRNRQLMCQDANFEISQISTLDNKLHPNQRVIVTLGLKAAAHARQHLNEHIVFSALIPKDSKIHSDDGSDTPDHYYLYLDQPQHRSMLLINALSDGFRNVGVVISSNDESIEKALIQSASELELNLNIEKIDDTDQIGTSLNRLLYNVDILLAVPDTKIHNKTTVSNILISAYRKRIPLIGFSSAYVKAGALAAVYSSPEDIAFHVRDNIVKIYSEEKINNREQYAEYFSILFNSEVARSLDFPTKSVNKLEETMINRLIDYHD</sequence>
<keyword evidence="2" id="KW-0472">Membrane</keyword>
<keyword evidence="2" id="KW-0812">Transmembrane</keyword>
<keyword evidence="2" id="KW-1133">Transmembrane helix</keyword>
<dbReference type="PANTHER" id="PTHR35271">
    <property type="entry name" value="ABC TRANSPORTER, SUBSTRATE-BINDING LIPOPROTEIN-RELATED"/>
    <property type="match status" value="1"/>
</dbReference>
<evidence type="ECO:0000256" key="1">
    <source>
        <dbReference type="SAM" id="MobiDB-lite"/>
    </source>
</evidence>
<protein>
    <recommendedName>
        <fullName evidence="5">ABC transporter substrate-binding protein</fullName>
    </recommendedName>
</protein>
<feature type="region of interest" description="Disordered" evidence="1">
    <location>
        <begin position="1"/>
        <end position="28"/>
    </location>
</feature>